<dbReference type="InterPro" id="IPR014710">
    <property type="entry name" value="RmlC-like_jellyroll"/>
</dbReference>
<dbReference type="PANTHER" id="PTHR33387:SF3">
    <property type="entry name" value="DUF985 DOMAIN-CONTAINING PROTEIN"/>
    <property type="match status" value="1"/>
</dbReference>
<dbReference type="InterPro" id="IPR009327">
    <property type="entry name" value="Cupin_DUF985"/>
</dbReference>
<dbReference type="Proteomes" id="UP000620124">
    <property type="component" value="Unassembled WGS sequence"/>
</dbReference>
<dbReference type="AlphaFoldDB" id="A0A8H6Z121"/>
<comment type="caution">
    <text evidence="4">The sequence shown here is derived from an EMBL/GenBank/DDBJ whole genome shotgun (WGS) entry which is preliminary data.</text>
</comment>
<reference evidence="4" key="1">
    <citation type="submission" date="2020-05" db="EMBL/GenBank/DDBJ databases">
        <title>Mycena genomes resolve the evolution of fungal bioluminescence.</title>
        <authorList>
            <person name="Tsai I.J."/>
        </authorList>
    </citation>
    <scope>NUCLEOTIDE SEQUENCE</scope>
    <source>
        <strain evidence="4">CCC161011</strain>
    </source>
</reference>
<dbReference type="Pfam" id="PF20253">
    <property type="entry name" value="DUF6604"/>
    <property type="match status" value="1"/>
</dbReference>
<evidence type="ECO:0000259" key="2">
    <source>
        <dbReference type="Pfam" id="PF06172"/>
    </source>
</evidence>
<feature type="domain" description="DUF985" evidence="2">
    <location>
        <begin position="548"/>
        <end position="698"/>
    </location>
</feature>
<evidence type="ECO:0000313" key="5">
    <source>
        <dbReference type="Proteomes" id="UP000620124"/>
    </source>
</evidence>
<evidence type="ECO:0000256" key="1">
    <source>
        <dbReference type="SAM" id="MobiDB-lite"/>
    </source>
</evidence>
<dbReference type="Pfam" id="PF06172">
    <property type="entry name" value="Cupin_5"/>
    <property type="match status" value="1"/>
</dbReference>
<feature type="compositionally biased region" description="Acidic residues" evidence="1">
    <location>
        <begin position="122"/>
        <end position="134"/>
    </location>
</feature>
<dbReference type="Gene3D" id="2.60.120.10">
    <property type="entry name" value="Jelly Rolls"/>
    <property type="match status" value="1"/>
</dbReference>
<dbReference type="OrthoDB" id="3054538at2759"/>
<protein>
    <submittedName>
        <fullName evidence="4">Cupin-5 domain-containing protein</fullName>
    </submittedName>
</protein>
<evidence type="ECO:0000313" key="4">
    <source>
        <dbReference type="EMBL" id="KAF7368999.1"/>
    </source>
</evidence>
<accession>A0A8H6Z121</accession>
<feature type="region of interest" description="Disordered" evidence="1">
    <location>
        <begin position="122"/>
        <end position="143"/>
    </location>
</feature>
<dbReference type="InterPro" id="IPR011051">
    <property type="entry name" value="RmlC_Cupin_sf"/>
</dbReference>
<dbReference type="SUPFAM" id="SSF51182">
    <property type="entry name" value="RmlC-like cupins"/>
    <property type="match status" value="1"/>
</dbReference>
<dbReference type="InterPro" id="IPR046539">
    <property type="entry name" value="DUF6604"/>
</dbReference>
<dbReference type="PANTHER" id="PTHR33387">
    <property type="entry name" value="RMLC-LIKE JELLY ROLL FOLD PROTEIN"/>
    <property type="match status" value="1"/>
</dbReference>
<sequence>MATSRLRPPEIESAFSRYKKHGAHITQWLIQKAQAYNVPIVGSPNSKYDLKLNEILKRGVQPPVAYKNRLNAIIKLRTRCWKWYKKAMPNQFSNQTHFGFIQKMRLVRNIWFNTPLGYNTADSDEETVDNEGDNADAGSDRDAEDINVGEDDLSGLPLSVFQILPDEDLEGADSETMRLECALWNHFQDLQDYRDHLRELWGERERDASSSASLLALFLLTRRVLELASISLSELVKLHPSMEGAEYTTVLRTILGDDQPFSSLVNGLDNSMRSLLMIDTWVVCRAFVPMSEERIRNWADETYSAHDIYEMGHIDAANNLLMAQFCLWRVTDISTAASNSGRGGATTTTYPTYDNRRRRLRRMAERVIASGQNWLDTHNPAHYAHEASELARQVRDLVAYAGAIFNNENETILQRNPLSRGQQEWLLLKKSWMVGKQLIFATDTTTSSRLVTVMFLYDHLRAHADHPEIHVLEYLKKFVFRGPLETLCYQLDIHPPTPLPNRDSLSWALRWAQRYESALEQWALDAFTLEKMSHTVPMTINSMQDTAQALVAQLGLQRHPEGGYFVETDRQIEEVGTPFVEGKPPRSLGTSIYYLLSRDSPNGYFHTNKSVTYHVHHQGRAEYTLITPRPGQKPLIERKIIGPNTENGETRQLLVGTGVWKMSRLLEADLKDNATGDKAGCLITEVVVPGFHWEDHAFLTKEGLKKLFSDAEEAKEFAAYVKDT</sequence>
<proteinExistence type="predicted"/>
<feature type="domain" description="DUF6604" evidence="3">
    <location>
        <begin position="54"/>
        <end position="205"/>
    </location>
</feature>
<dbReference type="EMBL" id="JACAZI010000002">
    <property type="protein sequence ID" value="KAF7368999.1"/>
    <property type="molecule type" value="Genomic_DNA"/>
</dbReference>
<name>A0A8H6Z121_9AGAR</name>
<gene>
    <name evidence="4" type="ORF">MVEN_00226600</name>
</gene>
<evidence type="ECO:0000259" key="3">
    <source>
        <dbReference type="Pfam" id="PF20253"/>
    </source>
</evidence>
<dbReference type="CDD" id="cd06121">
    <property type="entry name" value="cupin_YML079wp"/>
    <property type="match status" value="1"/>
</dbReference>
<keyword evidence="5" id="KW-1185">Reference proteome</keyword>
<organism evidence="4 5">
    <name type="scientific">Mycena venus</name>
    <dbReference type="NCBI Taxonomy" id="2733690"/>
    <lineage>
        <taxon>Eukaryota</taxon>
        <taxon>Fungi</taxon>
        <taxon>Dikarya</taxon>
        <taxon>Basidiomycota</taxon>
        <taxon>Agaricomycotina</taxon>
        <taxon>Agaricomycetes</taxon>
        <taxon>Agaricomycetidae</taxon>
        <taxon>Agaricales</taxon>
        <taxon>Marasmiineae</taxon>
        <taxon>Mycenaceae</taxon>
        <taxon>Mycena</taxon>
    </lineage>
</organism>
<dbReference type="InterPro" id="IPR039935">
    <property type="entry name" value="YML079W-like"/>
</dbReference>